<name>A0A6N7QXR3_9BACI</name>
<evidence type="ECO:0000313" key="1">
    <source>
        <dbReference type="EMBL" id="MRI66354.1"/>
    </source>
</evidence>
<sequence>MTKIKKESTDLIKRKKFPKVTQWKGKTREEKRHQAMLNQIKKLQKDDRTYL</sequence>
<comment type="caution">
    <text evidence="1">The sequence shown here is derived from an EMBL/GenBank/DDBJ whole genome shotgun (WGS) entry which is preliminary data.</text>
</comment>
<dbReference type="Proteomes" id="UP000435187">
    <property type="component" value="Unassembled WGS sequence"/>
</dbReference>
<accession>A0A6N7QXR3</accession>
<protein>
    <submittedName>
        <fullName evidence="1">Uncharacterized protein</fullName>
    </submittedName>
</protein>
<proteinExistence type="predicted"/>
<dbReference type="AlphaFoldDB" id="A0A6N7QXR3"/>
<gene>
    <name evidence="1" type="ORF">GH885_08320</name>
</gene>
<keyword evidence="2" id="KW-1185">Reference proteome</keyword>
<evidence type="ECO:0000313" key="2">
    <source>
        <dbReference type="Proteomes" id="UP000435187"/>
    </source>
</evidence>
<dbReference type="EMBL" id="WJEE01000014">
    <property type="protein sequence ID" value="MRI66354.1"/>
    <property type="molecule type" value="Genomic_DNA"/>
</dbReference>
<organism evidence="1 2">
    <name type="scientific">Gracilibacillus thailandensis</name>
    <dbReference type="NCBI Taxonomy" id="563735"/>
    <lineage>
        <taxon>Bacteria</taxon>
        <taxon>Bacillati</taxon>
        <taxon>Bacillota</taxon>
        <taxon>Bacilli</taxon>
        <taxon>Bacillales</taxon>
        <taxon>Bacillaceae</taxon>
        <taxon>Gracilibacillus</taxon>
    </lineage>
</organism>
<reference evidence="1 2" key="1">
    <citation type="submission" date="2019-10" db="EMBL/GenBank/DDBJ databases">
        <title>Gracilibacillus salitolerans sp. nov., a moderate halophile isolated from a saline soil in northwest China.</title>
        <authorList>
            <person name="Gan L."/>
        </authorList>
    </citation>
    <scope>NUCLEOTIDE SEQUENCE [LARGE SCALE GENOMIC DNA]</scope>
    <source>
        <strain evidence="1 2">TP2-8</strain>
    </source>
</reference>
<dbReference type="RefSeq" id="WP_018931551.1">
    <property type="nucleotide sequence ID" value="NZ_JBHUMW010000056.1"/>
</dbReference>